<feature type="compositionally biased region" description="Polar residues" evidence="1">
    <location>
        <begin position="1004"/>
        <end position="1013"/>
    </location>
</feature>
<feature type="region of interest" description="Disordered" evidence="1">
    <location>
        <begin position="757"/>
        <end position="828"/>
    </location>
</feature>
<feature type="compositionally biased region" description="Acidic residues" evidence="1">
    <location>
        <begin position="600"/>
        <end position="612"/>
    </location>
</feature>
<feature type="compositionally biased region" description="Polar residues" evidence="1">
    <location>
        <begin position="1"/>
        <end position="13"/>
    </location>
</feature>
<dbReference type="Gramene" id="GBG90916">
    <property type="protein sequence ID" value="GBG90916"/>
    <property type="gene ID" value="CBR_g51521"/>
</dbReference>
<dbReference type="EMBL" id="BFEA01000853">
    <property type="protein sequence ID" value="GBG90916.1"/>
    <property type="molecule type" value="Genomic_DNA"/>
</dbReference>
<sequence length="1029" mass="107708">MSSSVDQCLSPSKSAPMAHNNKSVSERLLAQPRKGGGGEYGSPVLSFSGSEDRSRFRDLRALHCGCGTWLGSWRGGNSGSGVWGRGGGGSASMNGSAIPPVSDNPPAVRRLPSLEKKPTHRKSSSGGATSKLTVVSKVGRKLKRGLCVPITIAEEEEKDREEEKEEEEANGAAGEKALSVDSSFDAGTPPSPPLKQQHVASAAEDSHAGRGASSDLLPPPANEKYEKGKVSDSSPSTKEEEEEDGSVAPPGDGLVVVVHVDGSAPPKKSVTSTANRLGLSGAWRSLSGVLSAKMRKARTQHHHQRPEHDQESDTSDKEVNGSRGGDDNRHERSSSADVVDVQEDGGRSSASASALRSSANAAVAAGGGGGGGEGRPALRVSPPRRRVLFSPYGSPSRPSHSCPLWKDGGEEVPSGWDNESAYGTPCGSFSSRATPALSSYGTPVAKSGLFSPLLGGGRSDGGERTFTTISPLTVPPGLSRSRSFEEASSATRRRPAASRSPVRISTGRWFWDPSRWGRRSKTAPEAAASPAEMMEDGARPSGSASALGSSTPAEVDRYIDPSAIGSDVDGANDSRDGFGNLEGVIRKAREKREEERKESEESEEESEEEEESQTTTSLRVLKSPVVVRGEQQVIANGARQQGQGGSGRVEGTGTVDERVVIDVGDRRRNPNAVVVSSADASGPCRDSSSSEEHDVENGNGDGERYGRRDGQGRPVVLGGRAEGGGRGGRGGRGGEISPSLPLASRLELVGKLDLATNQDPDRKLGRYGNCNGEVGGVGSEGVSRRSVMEDGNPLPLPVSSQESRRERRVGDLGNGCDPSVREDDECEEGPVSIVVSEHRGLGIALKRRGERGVGVGSEHHEPNGVLLKRRGEGGVGVGYEHRGPSAPLKRRGEGVGVGEESREAALDVGHRDGKPSPADTVDGENGTIDVPKDAGRGERKDDSETKGASVGDVMGEGGDSLRLLNLEATLSKLQLDIWEDSLAVRDRADPAVDGAKPSSDIVVTKNSSYGNSSTPPPSLIPKPYPVLET</sequence>
<feature type="compositionally biased region" description="Basic and acidic residues" evidence="1">
    <location>
        <begin position="584"/>
        <end position="599"/>
    </location>
</feature>
<feature type="compositionally biased region" description="Gly residues" evidence="1">
    <location>
        <begin position="365"/>
        <end position="374"/>
    </location>
</feature>
<feature type="compositionally biased region" description="Basic and acidic residues" evidence="1">
    <location>
        <begin position="655"/>
        <end position="668"/>
    </location>
</feature>
<feature type="region of interest" description="Disordered" evidence="1">
    <location>
        <begin position="849"/>
        <end position="958"/>
    </location>
</feature>
<gene>
    <name evidence="2" type="ORF">CBR_g51521</name>
</gene>
<feature type="compositionally biased region" description="Gly residues" evidence="1">
    <location>
        <begin position="720"/>
        <end position="734"/>
    </location>
</feature>
<feature type="compositionally biased region" description="Acidic residues" evidence="1">
    <location>
        <begin position="153"/>
        <end position="169"/>
    </location>
</feature>
<feature type="compositionally biased region" description="Polar residues" evidence="1">
    <location>
        <begin position="124"/>
        <end position="133"/>
    </location>
</feature>
<dbReference type="AlphaFoldDB" id="A0A388M8P4"/>
<name>A0A388M8P4_CHABU</name>
<keyword evidence="3" id="KW-1185">Reference proteome</keyword>
<protein>
    <submittedName>
        <fullName evidence="2">Uncharacterized protein</fullName>
    </submittedName>
</protein>
<evidence type="ECO:0000256" key="1">
    <source>
        <dbReference type="SAM" id="MobiDB-lite"/>
    </source>
</evidence>
<feature type="region of interest" description="Disordered" evidence="1">
    <location>
        <begin position="150"/>
        <end position="408"/>
    </location>
</feature>
<feature type="region of interest" description="Disordered" evidence="1">
    <location>
        <begin position="83"/>
        <end position="135"/>
    </location>
</feature>
<feature type="compositionally biased region" description="Basic and acidic residues" evidence="1">
    <location>
        <begin position="688"/>
        <end position="711"/>
    </location>
</feature>
<feature type="region of interest" description="Disordered" evidence="1">
    <location>
        <begin position="1"/>
        <end position="50"/>
    </location>
</feature>
<proteinExistence type="predicted"/>
<organism evidence="2 3">
    <name type="scientific">Chara braunii</name>
    <name type="common">Braun's stonewort</name>
    <dbReference type="NCBI Taxonomy" id="69332"/>
    <lineage>
        <taxon>Eukaryota</taxon>
        <taxon>Viridiplantae</taxon>
        <taxon>Streptophyta</taxon>
        <taxon>Charophyceae</taxon>
        <taxon>Charales</taxon>
        <taxon>Characeae</taxon>
        <taxon>Chara</taxon>
    </lineage>
</organism>
<feature type="compositionally biased region" description="Basic and acidic residues" evidence="1">
    <location>
        <begin position="306"/>
        <end position="334"/>
    </location>
</feature>
<accession>A0A388M8P4</accession>
<feature type="region of interest" description="Disordered" evidence="1">
    <location>
        <begin position="988"/>
        <end position="1029"/>
    </location>
</feature>
<comment type="caution">
    <text evidence="2">The sequence shown here is derived from an EMBL/GenBank/DDBJ whole genome shotgun (WGS) entry which is preliminary data.</text>
</comment>
<feature type="compositionally biased region" description="Polar residues" evidence="1">
    <location>
        <begin position="542"/>
        <end position="552"/>
    </location>
</feature>
<reference evidence="2 3" key="1">
    <citation type="journal article" date="2018" name="Cell">
        <title>The Chara Genome: Secondary Complexity and Implications for Plant Terrestrialization.</title>
        <authorList>
            <person name="Nishiyama T."/>
            <person name="Sakayama H."/>
            <person name="Vries J.D."/>
            <person name="Buschmann H."/>
            <person name="Saint-Marcoux D."/>
            <person name="Ullrich K.K."/>
            <person name="Haas F.B."/>
            <person name="Vanderstraeten L."/>
            <person name="Becker D."/>
            <person name="Lang D."/>
            <person name="Vosolsobe S."/>
            <person name="Rombauts S."/>
            <person name="Wilhelmsson P.K.I."/>
            <person name="Janitza P."/>
            <person name="Kern R."/>
            <person name="Heyl A."/>
            <person name="Rumpler F."/>
            <person name="Villalobos L.I.A.C."/>
            <person name="Clay J.M."/>
            <person name="Skokan R."/>
            <person name="Toyoda A."/>
            <person name="Suzuki Y."/>
            <person name="Kagoshima H."/>
            <person name="Schijlen E."/>
            <person name="Tajeshwar N."/>
            <person name="Catarino B."/>
            <person name="Hetherington A.J."/>
            <person name="Saltykova A."/>
            <person name="Bonnot C."/>
            <person name="Breuninger H."/>
            <person name="Symeonidi A."/>
            <person name="Radhakrishnan G.V."/>
            <person name="Van Nieuwerburgh F."/>
            <person name="Deforce D."/>
            <person name="Chang C."/>
            <person name="Karol K.G."/>
            <person name="Hedrich R."/>
            <person name="Ulvskov P."/>
            <person name="Glockner G."/>
            <person name="Delwiche C.F."/>
            <person name="Petrasek J."/>
            <person name="Van de Peer Y."/>
            <person name="Friml J."/>
            <person name="Beilby M."/>
            <person name="Dolan L."/>
            <person name="Kohara Y."/>
            <person name="Sugano S."/>
            <person name="Fujiyama A."/>
            <person name="Delaux P.-M."/>
            <person name="Quint M."/>
            <person name="TheiBen G."/>
            <person name="Hagemann M."/>
            <person name="Harholt J."/>
            <person name="Dunand C."/>
            <person name="Zachgo S."/>
            <person name="Langdale J."/>
            <person name="Maumus F."/>
            <person name="Straeten D.V.D."/>
            <person name="Gould S.B."/>
            <person name="Rensing S.A."/>
        </authorList>
    </citation>
    <scope>NUCLEOTIDE SEQUENCE [LARGE SCALE GENOMIC DNA]</scope>
    <source>
        <strain evidence="2 3">S276</strain>
    </source>
</reference>
<feature type="compositionally biased region" description="Basic residues" evidence="1">
    <location>
        <begin position="293"/>
        <end position="305"/>
    </location>
</feature>
<feature type="compositionally biased region" description="Basic and acidic residues" evidence="1">
    <location>
        <begin position="899"/>
        <end position="914"/>
    </location>
</feature>
<feature type="compositionally biased region" description="Basic and acidic residues" evidence="1">
    <location>
        <begin position="930"/>
        <end position="945"/>
    </location>
</feature>
<evidence type="ECO:0000313" key="2">
    <source>
        <dbReference type="EMBL" id="GBG90916.1"/>
    </source>
</evidence>
<feature type="compositionally biased region" description="Pro residues" evidence="1">
    <location>
        <begin position="1014"/>
        <end position="1029"/>
    </location>
</feature>
<feature type="region of interest" description="Disordered" evidence="1">
    <location>
        <begin position="448"/>
        <end position="740"/>
    </location>
</feature>
<feature type="compositionally biased region" description="Low complexity" evidence="1">
    <location>
        <begin position="347"/>
        <end position="364"/>
    </location>
</feature>
<evidence type="ECO:0000313" key="3">
    <source>
        <dbReference type="Proteomes" id="UP000265515"/>
    </source>
</evidence>
<dbReference type="Proteomes" id="UP000265515">
    <property type="component" value="Unassembled WGS sequence"/>
</dbReference>
<feature type="compositionally biased region" description="Low complexity" evidence="1">
    <location>
        <begin position="523"/>
        <end position="532"/>
    </location>
</feature>